<dbReference type="InterPro" id="IPR044053">
    <property type="entry name" value="AsaB-like"/>
</dbReference>
<organism evidence="3 4">
    <name type="scientific">Setomelanomma holmii</name>
    <dbReference type="NCBI Taxonomy" id="210430"/>
    <lineage>
        <taxon>Eukaryota</taxon>
        <taxon>Fungi</taxon>
        <taxon>Dikarya</taxon>
        <taxon>Ascomycota</taxon>
        <taxon>Pezizomycotina</taxon>
        <taxon>Dothideomycetes</taxon>
        <taxon>Pleosporomycetidae</taxon>
        <taxon>Pleosporales</taxon>
        <taxon>Pleosporineae</taxon>
        <taxon>Phaeosphaeriaceae</taxon>
        <taxon>Setomelanomma</taxon>
    </lineage>
</organism>
<keyword evidence="1" id="KW-0560">Oxidoreductase</keyword>
<name>A0A9P4LS87_9PLEO</name>
<dbReference type="NCBIfam" id="NF041278">
    <property type="entry name" value="CmcJ_NvfI_EfuI"/>
    <property type="match status" value="1"/>
</dbReference>
<dbReference type="EMBL" id="ML978158">
    <property type="protein sequence ID" value="KAF2035220.1"/>
    <property type="molecule type" value="Genomic_DNA"/>
</dbReference>
<sequence length="316" mass="36356">MAVAAPLPVQPTTLFYYLEPKDGGIIQTYPGTAFEKRRKHVPFEVNISDLRSKKDEFNVDNAGFQLVEFKSKVKDFGNEDEIKQVWYDEVKNKIKEVTGASYVHIVSHMCRRNTFADAQDDAKVKKDTEFVTKNNPARFVHVDQSYRGSEQIMFLNLPEEEAEKRMKKRWAIMNIWAPIEKPVKKDPLAFCDFRTVDENDFRTVVANLPPPGAGEYGNVSKNMSHKPRAEYSSNGETAARYEVTNMAHNPNQRWYYASDMTPEEAWVFKIFDSKKDGRAKCAVHSSFPLKGQSDVGDPRTSIEIRAFVFWDDEETE</sequence>
<reference evidence="3" key="1">
    <citation type="journal article" date="2020" name="Stud. Mycol.">
        <title>101 Dothideomycetes genomes: a test case for predicting lifestyles and emergence of pathogens.</title>
        <authorList>
            <person name="Haridas S."/>
            <person name="Albert R."/>
            <person name="Binder M."/>
            <person name="Bloem J."/>
            <person name="Labutti K."/>
            <person name="Salamov A."/>
            <person name="Andreopoulos B."/>
            <person name="Baker S."/>
            <person name="Barry K."/>
            <person name="Bills G."/>
            <person name="Bluhm B."/>
            <person name="Cannon C."/>
            <person name="Castanera R."/>
            <person name="Culley D."/>
            <person name="Daum C."/>
            <person name="Ezra D."/>
            <person name="Gonzalez J."/>
            <person name="Henrissat B."/>
            <person name="Kuo A."/>
            <person name="Liang C."/>
            <person name="Lipzen A."/>
            <person name="Lutzoni F."/>
            <person name="Magnuson J."/>
            <person name="Mondo S."/>
            <person name="Nolan M."/>
            <person name="Ohm R."/>
            <person name="Pangilinan J."/>
            <person name="Park H.-J."/>
            <person name="Ramirez L."/>
            <person name="Alfaro M."/>
            <person name="Sun H."/>
            <person name="Tritt A."/>
            <person name="Yoshinaga Y."/>
            <person name="Zwiers L.-H."/>
            <person name="Turgeon B."/>
            <person name="Goodwin S."/>
            <person name="Spatafora J."/>
            <person name="Crous P."/>
            <person name="Grigoriev I."/>
        </authorList>
    </citation>
    <scope>NUCLEOTIDE SEQUENCE</scope>
    <source>
        <strain evidence="3">CBS 110217</strain>
    </source>
</reference>
<gene>
    <name evidence="3" type="ORF">EK21DRAFT_84841</name>
</gene>
<comment type="similarity">
    <text evidence="2">Belongs to the asaB hydroxylase/desaturase family.</text>
</comment>
<evidence type="ECO:0000256" key="1">
    <source>
        <dbReference type="ARBA" id="ARBA00023002"/>
    </source>
</evidence>
<dbReference type="PANTHER" id="PTHR34598">
    <property type="entry name" value="BLL6449 PROTEIN"/>
    <property type="match status" value="1"/>
</dbReference>
<keyword evidence="4" id="KW-1185">Reference proteome</keyword>
<protein>
    <submittedName>
        <fullName evidence="3">Uncharacterized protein</fullName>
    </submittedName>
</protein>
<dbReference type="AlphaFoldDB" id="A0A9P4LS87"/>
<accession>A0A9P4LS87</accession>
<evidence type="ECO:0000313" key="3">
    <source>
        <dbReference type="EMBL" id="KAF2035220.1"/>
    </source>
</evidence>
<dbReference type="OrthoDB" id="412788at2759"/>
<comment type="caution">
    <text evidence="3">The sequence shown here is derived from an EMBL/GenBank/DDBJ whole genome shotgun (WGS) entry which is preliminary data.</text>
</comment>
<dbReference type="GO" id="GO:0016491">
    <property type="term" value="F:oxidoreductase activity"/>
    <property type="evidence" value="ECO:0007669"/>
    <property type="project" value="UniProtKB-KW"/>
</dbReference>
<dbReference type="Proteomes" id="UP000799777">
    <property type="component" value="Unassembled WGS sequence"/>
</dbReference>
<dbReference type="PANTHER" id="PTHR34598:SF3">
    <property type="entry name" value="OXIDOREDUCTASE AN1597"/>
    <property type="match status" value="1"/>
</dbReference>
<evidence type="ECO:0000256" key="2">
    <source>
        <dbReference type="ARBA" id="ARBA00023604"/>
    </source>
</evidence>
<proteinExistence type="inferred from homology"/>
<evidence type="ECO:0000313" key="4">
    <source>
        <dbReference type="Proteomes" id="UP000799777"/>
    </source>
</evidence>